<gene>
    <name evidence="3" type="ORF">DesU5LDRAFT_1518</name>
</gene>
<feature type="compositionally biased region" description="Pro residues" evidence="1">
    <location>
        <begin position="140"/>
        <end position="159"/>
    </location>
</feature>
<feature type="signal peptide" evidence="2">
    <location>
        <begin position="1"/>
        <end position="28"/>
    </location>
</feature>
<protein>
    <submittedName>
        <fullName evidence="3">Uncharacterized protein</fullName>
    </submittedName>
</protein>
<evidence type="ECO:0000256" key="2">
    <source>
        <dbReference type="SAM" id="SignalP"/>
    </source>
</evidence>
<dbReference type="HOGENOM" id="CLU_1692667_0_0_7"/>
<dbReference type="EMBL" id="JH600068">
    <property type="protein sequence ID" value="EIG53202.1"/>
    <property type="molecule type" value="Genomic_DNA"/>
</dbReference>
<feature type="region of interest" description="Disordered" evidence="1">
    <location>
        <begin position="29"/>
        <end position="170"/>
    </location>
</feature>
<feature type="chain" id="PRO_5003663439" evidence="2">
    <location>
        <begin position="29"/>
        <end position="170"/>
    </location>
</feature>
<name>I2Q096_9BACT</name>
<reference evidence="3" key="1">
    <citation type="submission" date="2011-11" db="EMBL/GenBank/DDBJ databases">
        <title>Improved High-Quality Draft sequence of Desulfovibrio sp. U5L.</title>
        <authorList>
            <consortium name="US DOE Joint Genome Institute"/>
            <person name="Lucas S."/>
            <person name="Han J."/>
            <person name="Lapidus A."/>
            <person name="Cheng J.-F."/>
            <person name="Goodwin L."/>
            <person name="Pitluck S."/>
            <person name="Peters L."/>
            <person name="Ovchinnikova G."/>
            <person name="Held B."/>
            <person name="Detter J.C."/>
            <person name="Han C."/>
            <person name="Tapia R."/>
            <person name="Land M."/>
            <person name="Hauser L."/>
            <person name="Kyrpides N."/>
            <person name="Ivanova N."/>
            <person name="Pagani I."/>
            <person name="Gabster J."/>
            <person name="Walker C."/>
            <person name="Stolyar S."/>
            <person name="Stahl D."/>
            <person name="Arkin A."/>
            <person name="Dehal P."/>
            <person name="Hazen T."/>
            <person name="Woyke T."/>
        </authorList>
    </citation>
    <scope>NUCLEOTIDE SEQUENCE [LARGE SCALE GENOMIC DNA]</scope>
    <source>
        <strain evidence="3">U5L</strain>
    </source>
</reference>
<feature type="compositionally biased region" description="Basic residues" evidence="1">
    <location>
        <begin position="63"/>
        <end position="82"/>
    </location>
</feature>
<evidence type="ECO:0000256" key="1">
    <source>
        <dbReference type="SAM" id="MobiDB-lite"/>
    </source>
</evidence>
<dbReference type="eggNOG" id="ENOG503186T">
    <property type="taxonomic scope" value="Bacteria"/>
</dbReference>
<keyword evidence="2" id="KW-0732">Signal</keyword>
<sequence length="170" mass="17366">MMEHWRKSAAAAALAALLGMTVPVWPQAAEAGPPAPLPTQIPIRDVSAPPTPGTPARAFTPKPAHRPHKRKRPARRPVRHPVPRPAPGQKAVRPAGNPATPKLEQRFEAPTESIFPLGPEPAPAGAPAAVANPGGKPAPAEFPPEPAPAPKPAISPAPQAPAAAAPGPAK</sequence>
<accession>I2Q096</accession>
<organism evidence="3">
    <name type="scientific">Desulfovibrio sp. U5L</name>
    <dbReference type="NCBI Taxonomy" id="596152"/>
    <lineage>
        <taxon>Bacteria</taxon>
        <taxon>Pseudomonadati</taxon>
        <taxon>Thermodesulfobacteriota</taxon>
        <taxon>Desulfovibrionia</taxon>
        <taxon>Desulfovibrionales</taxon>
        <taxon>Desulfovibrionaceae</taxon>
        <taxon>Desulfovibrio</taxon>
    </lineage>
</organism>
<proteinExistence type="predicted"/>
<dbReference type="STRING" id="596152.DesU5LDRAFT_1518"/>
<dbReference type="AlphaFoldDB" id="I2Q096"/>
<evidence type="ECO:0000313" key="3">
    <source>
        <dbReference type="EMBL" id="EIG53202.1"/>
    </source>
</evidence>
<feature type="compositionally biased region" description="Low complexity" evidence="1">
    <location>
        <begin position="160"/>
        <end position="170"/>
    </location>
</feature>
<feature type="compositionally biased region" description="Low complexity" evidence="1">
    <location>
        <begin position="125"/>
        <end position="139"/>
    </location>
</feature>